<evidence type="ECO:0000313" key="4">
    <source>
        <dbReference type="EMBL" id="SER03815.1"/>
    </source>
</evidence>
<evidence type="ECO:0000256" key="2">
    <source>
        <dbReference type="SAM" id="MobiDB-lite"/>
    </source>
</evidence>
<feature type="domain" description="RRM" evidence="3">
    <location>
        <begin position="2"/>
        <end position="80"/>
    </location>
</feature>
<dbReference type="InterPro" id="IPR012677">
    <property type="entry name" value="Nucleotide-bd_a/b_plait_sf"/>
</dbReference>
<feature type="region of interest" description="Disordered" evidence="2">
    <location>
        <begin position="85"/>
        <end position="105"/>
    </location>
</feature>
<evidence type="ECO:0000313" key="5">
    <source>
        <dbReference type="Proteomes" id="UP000199572"/>
    </source>
</evidence>
<organism evidence="4 5">
    <name type="scientific">Pedobacter rhizosphaerae</name>
    <dbReference type="NCBI Taxonomy" id="390241"/>
    <lineage>
        <taxon>Bacteria</taxon>
        <taxon>Pseudomonadati</taxon>
        <taxon>Bacteroidota</taxon>
        <taxon>Sphingobacteriia</taxon>
        <taxon>Sphingobacteriales</taxon>
        <taxon>Sphingobacteriaceae</taxon>
        <taxon>Pedobacter</taxon>
    </lineage>
</organism>
<dbReference type="AlphaFoldDB" id="A0A1H9KY25"/>
<name>A0A1H9KY25_9SPHI</name>
<keyword evidence="1" id="KW-0694">RNA-binding</keyword>
<evidence type="ECO:0000256" key="1">
    <source>
        <dbReference type="ARBA" id="ARBA00022884"/>
    </source>
</evidence>
<protein>
    <submittedName>
        <fullName evidence="4">RNA recognition motif. (A.k.a. RRM, RBD, or RNP domain)</fullName>
    </submittedName>
</protein>
<dbReference type="SMART" id="SM00360">
    <property type="entry name" value="RRM"/>
    <property type="match status" value="1"/>
</dbReference>
<dbReference type="InterPro" id="IPR000504">
    <property type="entry name" value="RRM_dom"/>
</dbReference>
<dbReference type="Pfam" id="PF00076">
    <property type="entry name" value="RRM_1"/>
    <property type="match status" value="1"/>
</dbReference>
<gene>
    <name evidence="4" type="ORF">SAMN04488023_103188</name>
</gene>
<dbReference type="STRING" id="390241.SAMN04488023_103188"/>
<keyword evidence="5" id="KW-1185">Reference proteome</keyword>
<proteinExistence type="predicted"/>
<dbReference type="RefSeq" id="WP_090881642.1">
    <property type="nucleotide sequence ID" value="NZ_FOGG01000003.1"/>
</dbReference>
<dbReference type="Proteomes" id="UP000199572">
    <property type="component" value="Unassembled WGS sequence"/>
</dbReference>
<dbReference type="OrthoDB" id="797376at2"/>
<dbReference type="SUPFAM" id="SSF54928">
    <property type="entry name" value="RNA-binding domain, RBD"/>
    <property type="match status" value="1"/>
</dbReference>
<reference evidence="4 5" key="1">
    <citation type="submission" date="2016-10" db="EMBL/GenBank/DDBJ databases">
        <authorList>
            <person name="de Groot N.N."/>
        </authorList>
    </citation>
    <scope>NUCLEOTIDE SEQUENCE [LARGE SCALE GENOMIC DNA]</scope>
    <source>
        <strain evidence="4 5">DSM 18610</strain>
    </source>
</reference>
<dbReference type="GO" id="GO:0003723">
    <property type="term" value="F:RNA binding"/>
    <property type="evidence" value="ECO:0007669"/>
    <property type="project" value="UniProtKB-KW"/>
</dbReference>
<dbReference type="PROSITE" id="PS50102">
    <property type="entry name" value="RRM"/>
    <property type="match status" value="1"/>
</dbReference>
<dbReference type="PANTHER" id="PTHR48027">
    <property type="entry name" value="HETEROGENEOUS NUCLEAR RIBONUCLEOPROTEIN 87F-RELATED"/>
    <property type="match status" value="1"/>
</dbReference>
<dbReference type="EMBL" id="FOGG01000003">
    <property type="protein sequence ID" value="SER03815.1"/>
    <property type="molecule type" value="Genomic_DNA"/>
</dbReference>
<dbReference type="Gene3D" id="3.30.70.330">
    <property type="match status" value="1"/>
</dbReference>
<evidence type="ECO:0000259" key="3">
    <source>
        <dbReference type="PROSITE" id="PS50102"/>
    </source>
</evidence>
<sequence length="105" mass="11671">MTKLFIGGLSENIQEMDLAIFVSLHGQIETIKVVRDRSTGKCKGYAFLEVNKLADANNIISNLNGETFKGNVVTVKICEEQPVAPKKFQPKGNPAIKSKRPRLQR</sequence>
<accession>A0A1H9KY25</accession>
<dbReference type="InterPro" id="IPR052462">
    <property type="entry name" value="SLIRP/GR-RBP-like"/>
</dbReference>
<dbReference type="InterPro" id="IPR035979">
    <property type="entry name" value="RBD_domain_sf"/>
</dbReference>